<keyword evidence="11" id="KW-1185">Reference proteome</keyword>
<feature type="transmembrane region" description="Helical" evidence="9">
    <location>
        <begin position="115"/>
        <end position="136"/>
    </location>
</feature>
<evidence type="ECO:0000313" key="11">
    <source>
        <dbReference type="Proteomes" id="UP000188174"/>
    </source>
</evidence>
<dbReference type="InterPro" id="IPR007272">
    <property type="entry name" value="Sulf_transp_TsuA/YedE"/>
</dbReference>
<comment type="subcellular location">
    <subcellularLocation>
        <location evidence="1">Cell inner membrane</location>
        <topology evidence="1">Multi-pass membrane protein</topology>
    </subcellularLocation>
</comment>
<keyword evidence="7 9" id="KW-0472">Membrane</keyword>
<protein>
    <recommendedName>
        <fullName evidence="12">Sulphur transport domain-containing protein</fullName>
    </recommendedName>
</protein>
<evidence type="ECO:0000256" key="7">
    <source>
        <dbReference type="ARBA" id="ARBA00023136"/>
    </source>
</evidence>
<evidence type="ECO:0000256" key="9">
    <source>
        <dbReference type="SAM" id="Phobius"/>
    </source>
</evidence>
<keyword evidence="3" id="KW-1003">Cell membrane</keyword>
<feature type="transmembrane region" description="Helical" evidence="9">
    <location>
        <begin position="84"/>
        <end position="103"/>
    </location>
</feature>
<dbReference type="EMBL" id="CP019630">
    <property type="protein sequence ID" value="AQQ04028.1"/>
    <property type="molecule type" value="Genomic_DNA"/>
</dbReference>
<keyword evidence="2" id="KW-0813">Transport</keyword>
<keyword evidence="6 9" id="KW-1133">Transmembrane helix</keyword>
<evidence type="ECO:0000256" key="2">
    <source>
        <dbReference type="ARBA" id="ARBA00022448"/>
    </source>
</evidence>
<evidence type="ECO:0008006" key="12">
    <source>
        <dbReference type="Google" id="ProtNLM"/>
    </source>
</evidence>
<comment type="similarity">
    <text evidence="8">Belongs to the TsuA/YedE (TC 9.B.102) family.</text>
</comment>
<reference evidence="10 11" key="1">
    <citation type="submission" date="2017-02" db="EMBL/GenBank/DDBJ databases">
        <authorList>
            <person name="Jeong S."/>
        </authorList>
    </citation>
    <scope>NUCLEOTIDE SEQUENCE [LARGE SCALE GENOMIC DNA]</scope>
    <source>
        <strain evidence="10 11">RMAR6-6</strain>
    </source>
</reference>
<gene>
    <name evidence="10" type="ORF">B0E33_10875</name>
</gene>
<evidence type="ECO:0000256" key="3">
    <source>
        <dbReference type="ARBA" id="ARBA00022475"/>
    </source>
</evidence>
<sequence length="143" mass="14620">MMTDFTPLMSFLGGTLIGVATVALMAVLGRIAGINGIASGFLTTQFNQDWAWRAAFLAGMVASPLIMLGVTGQLPEITVPSSPLMLVIGGFLTGIGTTYGSGCTSGHGVCGISRLSARSIVATVTFMATAGVTVYLTRHVFGG</sequence>
<evidence type="ECO:0000256" key="8">
    <source>
        <dbReference type="ARBA" id="ARBA00035655"/>
    </source>
</evidence>
<evidence type="ECO:0000256" key="4">
    <source>
        <dbReference type="ARBA" id="ARBA00022519"/>
    </source>
</evidence>
<feature type="transmembrane region" description="Helical" evidence="9">
    <location>
        <begin position="6"/>
        <end position="29"/>
    </location>
</feature>
<proteinExistence type="inferred from homology"/>
<evidence type="ECO:0000313" key="10">
    <source>
        <dbReference type="EMBL" id="AQQ04028.1"/>
    </source>
</evidence>
<feature type="transmembrane region" description="Helical" evidence="9">
    <location>
        <begin position="50"/>
        <end position="72"/>
    </location>
</feature>
<dbReference type="Proteomes" id="UP000188174">
    <property type="component" value="Chromosome"/>
</dbReference>
<name>A0ABN4WXN6_9HYPH</name>
<evidence type="ECO:0000256" key="1">
    <source>
        <dbReference type="ARBA" id="ARBA00004429"/>
    </source>
</evidence>
<evidence type="ECO:0000256" key="5">
    <source>
        <dbReference type="ARBA" id="ARBA00022692"/>
    </source>
</evidence>
<accession>A0ABN4WXN6</accession>
<dbReference type="Pfam" id="PF04143">
    <property type="entry name" value="Sulf_transp"/>
    <property type="match status" value="1"/>
</dbReference>
<dbReference type="PANTHER" id="PTHR30574">
    <property type="entry name" value="INNER MEMBRANE PROTEIN YEDE"/>
    <property type="match status" value="1"/>
</dbReference>
<evidence type="ECO:0000256" key="6">
    <source>
        <dbReference type="ARBA" id="ARBA00022989"/>
    </source>
</evidence>
<keyword evidence="4" id="KW-0997">Cell inner membrane</keyword>
<organism evidence="10 11">
    <name type="scientific">Roseibium algicola</name>
    <dbReference type="NCBI Taxonomy" id="2857014"/>
    <lineage>
        <taxon>Bacteria</taxon>
        <taxon>Pseudomonadati</taxon>
        <taxon>Pseudomonadota</taxon>
        <taxon>Alphaproteobacteria</taxon>
        <taxon>Hyphomicrobiales</taxon>
        <taxon>Stappiaceae</taxon>
        <taxon>Roseibium</taxon>
    </lineage>
</organism>
<dbReference type="PANTHER" id="PTHR30574:SF1">
    <property type="entry name" value="SULPHUR TRANSPORT DOMAIN-CONTAINING PROTEIN"/>
    <property type="match status" value="1"/>
</dbReference>
<keyword evidence="5 9" id="KW-0812">Transmembrane</keyword>